<proteinExistence type="predicted"/>
<dbReference type="Proteomes" id="UP000184330">
    <property type="component" value="Unassembled WGS sequence"/>
</dbReference>
<dbReference type="AlphaFoldDB" id="A0A1L7WMH4"/>
<organism evidence="1 2">
    <name type="scientific">Phialocephala subalpina</name>
    <dbReference type="NCBI Taxonomy" id="576137"/>
    <lineage>
        <taxon>Eukaryota</taxon>
        <taxon>Fungi</taxon>
        <taxon>Dikarya</taxon>
        <taxon>Ascomycota</taxon>
        <taxon>Pezizomycotina</taxon>
        <taxon>Leotiomycetes</taxon>
        <taxon>Helotiales</taxon>
        <taxon>Mollisiaceae</taxon>
        <taxon>Phialocephala</taxon>
        <taxon>Phialocephala fortinii species complex</taxon>
    </lineage>
</organism>
<keyword evidence="2" id="KW-1185">Reference proteome</keyword>
<reference evidence="1 2" key="1">
    <citation type="submission" date="2016-03" db="EMBL/GenBank/DDBJ databases">
        <authorList>
            <person name="Ploux O."/>
        </authorList>
    </citation>
    <scope>NUCLEOTIDE SEQUENCE [LARGE SCALE GENOMIC DNA]</scope>
    <source>
        <strain evidence="1 2">UAMH 11012</strain>
    </source>
</reference>
<evidence type="ECO:0000313" key="1">
    <source>
        <dbReference type="EMBL" id="CZR53984.1"/>
    </source>
</evidence>
<dbReference type="EMBL" id="FJOG01000004">
    <property type="protein sequence ID" value="CZR53984.1"/>
    <property type="molecule type" value="Genomic_DNA"/>
</dbReference>
<name>A0A1L7WMH4_9HELO</name>
<gene>
    <name evidence="1" type="ORF">PAC_03867</name>
</gene>
<protein>
    <submittedName>
        <fullName evidence="1">Uncharacterized protein</fullName>
    </submittedName>
</protein>
<evidence type="ECO:0000313" key="2">
    <source>
        <dbReference type="Proteomes" id="UP000184330"/>
    </source>
</evidence>
<sequence length="253" mass="27615">MSEAQASKRFGRFVAGVRGKSGRLVAASRSGFDGFDGFDAFDVLDFPSTDLSQTRLASFCLKIISASKIDLQQCHFFSPTQDYISQDPIISHGEFAIEVQPQHGTLLDLCSPATMPDRRQRHALRENQALLGNSSSSSAFVFCTPVAIPTWCFAVGGTKHETGSTMLWFQAVSRSGALTITEGFAHPPPLVNGRLQITVVNVVHWVEHGDQSGISMNLRSLHQGGSRTLDRSGPMLLCCGQLSKTLQRWFPCP</sequence>
<accession>A0A1L7WMH4</accession>